<dbReference type="OrthoDB" id="645489at2759"/>
<evidence type="ECO:0000256" key="7">
    <source>
        <dbReference type="PROSITE-ProRule" id="PRU00027"/>
    </source>
</evidence>
<evidence type="ECO:0000256" key="3">
    <source>
        <dbReference type="ARBA" id="ARBA00022771"/>
    </source>
</evidence>
<feature type="domain" description="BED-type" evidence="9">
    <location>
        <begin position="19"/>
        <end position="77"/>
    </location>
</feature>
<evidence type="ECO:0000313" key="11">
    <source>
        <dbReference type="Proteomes" id="UP000554482"/>
    </source>
</evidence>
<feature type="compositionally biased region" description="Polar residues" evidence="8">
    <location>
        <begin position="165"/>
        <end position="175"/>
    </location>
</feature>
<organism evidence="10 11">
    <name type="scientific">Thalictrum thalictroides</name>
    <name type="common">Rue-anemone</name>
    <name type="synonym">Anemone thalictroides</name>
    <dbReference type="NCBI Taxonomy" id="46969"/>
    <lineage>
        <taxon>Eukaryota</taxon>
        <taxon>Viridiplantae</taxon>
        <taxon>Streptophyta</taxon>
        <taxon>Embryophyta</taxon>
        <taxon>Tracheophyta</taxon>
        <taxon>Spermatophyta</taxon>
        <taxon>Magnoliopsida</taxon>
        <taxon>Ranunculales</taxon>
        <taxon>Ranunculaceae</taxon>
        <taxon>Thalictroideae</taxon>
        <taxon>Thalictrum</taxon>
    </lineage>
</organism>
<feature type="compositionally biased region" description="Acidic residues" evidence="8">
    <location>
        <begin position="342"/>
        <end position="351"/>
    </location>
</feature>
<keyword evidence="4" id="KW-0862">Zinc</keyword>
<dbReference type="GO" id="GO:0005634">
    <property type="term" value="C:nucleus"/>
    <property type="evidence" value="ECO:0007669"/>
    <property type="project" value="UniProtKB-SubCell"/>
</dbReference>
<comment type="caution">
    <text evidence="10">The sequence shown here is derived from an EMBL/GenBank/DDBJ whole genome shotgun (WGS) entry which is preliminary data.</text>
</comment>
<sequence>MASSSSAGSQSQPVPIGSLKHDPAWKHCQMFKNGDRVQLKCLYCLKIFSGGGIHRIKEHLACQKGNASCCPKVPPEVTRDMLQSLEVVVTKKKKKQQMTDGIRGTMPDTNEIDMGTFSSPSGGNTALKLVVTPSSVNQTDIRGFMRSDEGMNDKSLDRRKRGRVENSSPVVTPDNSPHLGDFGRKMAIRAAHTLLPAEWWSTYGGGCPNLARLAIRILNQTCSASFCKLSSIPFEQVHSTKNHLERQRLSDLVFVQYNLRLQQINLGKYKDPGVMDPISTDYIGLTEDWVTEKIEFFGSGDSDWVALHQPVNNSMLLESPSDEPEDLIAGFDYQERPNRLQDDEEVDVKRH</sequence>
<dbReference type="AlphaFoldDB" id="A0A7J6VTU2"/>
<keyword evidence="5" id="KW-0238">DNA-binding</keyword>
<dbReference type="GO" id="GO:0046983">
    <property type="term" value="F:protein dimerization activity"/>
    <property type="evidence" value="ECO:0007669"/>
    <property type="project" value="InterPro"/>
</dbReference>
<accession>A0A7J6VTU2</accession>
<evidence type="ECO:0000259" key="9">
    <source>
        <dbReference type="PROSITE" id="PS50808"/>
    </source>
</evidence>
<dbReference type="GO" id="GO:0003677">
    <property type="term" value="F:DNA binding"/>
    <property type="evidence" value="ECO:0007669"/>
    <property type="project" value="UniProtKB-KW"/>
</dbReference>
<dbReference type="GO" id="GO:0008270">
    <property type="term" value="F:zinc ion binding"/>
    <property type="evidence" value="ECO:0007669"/>
    <property type="project" value="UniProtKB-KW"/>
</dbReference>
<feature type="compositionally biased region" description="Basic and acidic residues" evidence="8">
    <location>
        <begin position="146"/>
        <end position="156"/>
    </location>
</feature>
<dbReference type="InterPro" id="IPR008906">
    <property type="entry name" value="HATC_C_dom"/>
</dbReference>
<evidence type="ECO:0000256" key="5">
    <source>
        <dbReference type="ARBA" id="ARBA00023125"/>
    </source>
</evidence>
<keyword evidence="11" id="KW-1185">Reference proteome</keyword>
<proteinExistence type="predicted"/>
<dbReference type="EMBL" id="JABWDY010026683">
    <property type="protein sequence ID" value="KAF5188496.1"/>
    <property type="molecule type" value="Genomic_DNA"/>
</dbReference>
<name>A0A7J6VTU2_THATH</name>
<dbReference type="Proteomes" id="UP000554482">
    <property type="component" value="Unassembled WGS sequence"/>
</dbReference>
<evidence type="ECO:0000313" key="10">
    <source>
        <dbReference type="EMBL" id="KAF5188496.1"/>
    </source>
</evidence>
<keyword evidence="2" id="KW-0479">Metal-binding</keyword>
<evidence type="ECO:0000256" key="1">
    <source>
        <dbReference type="ARBA" id="ARBA00004123"/>
    </source>
</evidence>
<evidence type="ECO:0000256" key="8">
    <source>
        <dbReference type="SAM" id="MobiDB-lite"/>
    </source>
</evidence>
<keyword evidence="6" id="KW-0539">Nucleus</keyword>
<dbReference type="PANTHER" id="PTHR32166:SF88">
    <property type="entry name" value="HAT TRANSPOSON SUPERFAMILY"/>
    <property type="match status" value="1"/>
</dbReference>
<dbReference type="PROSITE" id="PS50808">
    <property type="entry name" value="ZF_BED"/>
    <property type="match status" value="1"/>
</dbReference>
<feature type="region of interest" description="Disordered" evidence="8">
    <location>
        <begin position="316"/>
        <end position="351"/>
    </location>
</feature>
<evidence type="ECO:0000256" key="6">
    <source>
        <dbReference type="ARBA" id="ARBA00023242"/>
    </source>
</evidence>
<dbReference type="Pfam" id="PF05699">
    <property type="entry name" value="Dimer_Tnp_hAT"/>
    <property type="match status" value="1"/>
</dbReference>
<keyword evidence="3 7" id="KW-0863">Zinc-finger</keyword>
<dbReference type="InterPro" id="IPR012337">
    <property type="entry name" value="RNaseH-like_sf"/>
</dbReference>
<dbReference type="InterPro" id="IPR003656">
    <property type="entry name" value="Znf_BED"/>
</dbReference>
<dbReference type="PANTHER" id="PTHR32166">
    <property type="entry name" value="OSJNBA0013A04.12 PROTEIN"/>
    <property type="match status" value="1"/>
</dbReference>
<dbReference type="SUPFAM" id="SSF53098">
    <property type="entry name" value="Ribonuclease H-like"/>
    <property type="match status" value="1"/>
</dbReference>
<gene>
    <name evidence="10" type="ORF">FRX31_021913</name>
</gene>
<protein>
    <submittedName>
        <fullName evidence="10">HAT transposon superfamily</fullName>
    </submittedName>
</protein>
<feature type="region of interest" description="Disordered" evidence="8">
    <location>
        <begin position="146"/>
        <end position="179"/>
    </location>
</feature>
<evidence type="ECO:0000256" key="2">
    <source>
        <dbReference type="ARBA" id="ARBA00022723"/>
    </source>
</evidence>
<comment type="subcellular location">
    <subcellularLocation>
        <location evidence="1">Nucleus</location>
    </subcellularLocation>
</comment>
<reference evidence="10 11" key="1">
    <citation type="submission" date="2020-06" db="EMBL/GenBank/DDBJ databases">
        <title>Transcriptomic and genomic resources for Thalictrum thalictroides and T. hernandezii: Facilitating candidate gene discovery in an emerging model plant lineage.</title>
        <authorList>
            <person name="Arias T."/>
            <person name="Riano-Pachon D.M."/>
            <person name="Di Stilio V.S."/>
        </authorList>
    </citation>
    <scope>NUCLEOTIDE SEQUENCE [LARGE SCALE GENOMIC DNA]</scope>
    <source>
        <strain evidence="11">cv. WT478/WT964</strain>
        <tissue evidence="10">Leaves</tissue>
    </source>
</reference>
<evidence type="ECO:0000256" key="4">
    <source>
        <dbReference type="ARBA" id="ARBA00022833"/>
    </source>
</evidence>